<dbReference type="Gene3D" id="1.20.1250.20">
    <property type="entry name" value="MFS general substrate transporter like domains"/>
    <property type="match status" value="1"/>
</dbReference>
<feature type="transmembrane region" description="Helical" evidence="6">
    <location>
        <begin position="146"/>
        <end position="168"/>
    </location>
</feature>
<dbReference type="OrthoDB" id="3026777at2759"/>
<dbReference type="InterPro" id="IPR036259">
    <property type="entry name" value="MFS_trans_sf"/>
</dbReference>
<dbReference type="AlphaFoldDB" id="A0A8H7RVV8"/>
<comment type="caution">
    <text evidence="7">The sequence shown here is derived from an EMBL/GenBank/DDBJ whole genome shotgun (WGS) entry which is preliminary data.</text>
</comment>
<feature type="transmembrane region" description="Helical" evidence="6">
    <location>
        <begin position="52"/>
        <end position="73"/>
    </location>
</feature>
<feature type="transmembrane region" description="Helical" evidence="6">
    <location>
        <begin position="246"/>
        <end position="263"/>
    </location>
</feature>
<feature type="transmembrane region" description="Helical" evidence="6">
    <location>
        <begin position="470"/>
        <end position="493"/>
    </location>
</feature>
<feature type="transmembrane region" description="Helical" evidence="6">
    <location>
        <begin position="340"/>
        <end position="360"/>
    </location>
</feature>
<evidence type="ECO:0000313" key="8">
    <source>
        <dbReference type="Proteomes" id="UP000646827"/>
    </source>
</evidence>
<dbReference type="PANTHER" id="PTHR23507:SF1">
    <property type="entry name" value="FI18259P1-RELATED"/>
    <property type="match status" value="1"/>
</dbReference>
<dbReference type="InterPro" id="IPR011701">
    <property type="entry name" value="MFS"/>
</dbReference>
<evidence type="ECO:0000313" key="7">
    <source>
        <dbReference type="EMBL" id="KAG2218126.1"/>
    </source>
</evidence>
<dbReference type="Pfam" id="PF07690">
    <property type="entry name" value="MFS_1"/>
    <property type="match status" value="1"/>
</dbReference>
<feature type="transmembrane region" description="Helical" evidence="6">
    <location>
        <begin position="380"/>
        <end position="402"/>
    </location>
</feature>
<protein>
    <recommendedName>
        <fullName evidence="9">Major facilitator superfamily (MFS) profile domain-containing protein</fullName>
    </recommendedName>
</protein>
<feature type="transmembrane region" description="Helical" evidence="6">
    <location>
        <begin position="408"/>
        <end position="429"/>
    </location>
</feature>
<evidence type="ECO:0000256" key="6">
    <source>
        <dbReference type="SAM" id="Phobius"/>
    </source>
</evidence>
<feature type="transmembrane region" description="Helical" evidence="6">
    <location>
        <begin position="303"/>
        <end position="328"/>
    </location>
</feature>
<name>A0A8H7RVV8_9FUNG</name>
<dbReference type="GO" id="GO:0022857">
    <property type="term" value="F:transmembrane transporter activity"/>
    <property type="evidence" value="ECO:0007669"/>
    <property type="project" value="InterPro"/>
</dbReference>
<dbReference type="Proteomes" id="UP000646827">
    <property type="component" value="Unassembled WGS sequence"/>
</dbReference>
<evidence type="ECO:0000256" key="5">
    <source>
        <dbReference type="SAM" id="MobiDB-lite"/>
    </source>
</evidence>
<feature type="transmembrane region" description="Helical" evidence="6">
    <location>
        <begin position="212"/>
        <end position="234"/>
    </location>
</feature>
<proteinExistence type="predicted"/>
<dbReference type="SUPFAM" id="SSF103473">
    <property type="entry name" value="MFS general substrate transporter"/>
    <property type="match status" value="1"/>
</dbReference>
<dbReference type="EMBL" id="JAEPRB010000250">
    <property type="protein sequence ID" value="KAG2218126.1"/>
    <property type="molecule type" value="Genomic_DNA"/>
</dbReference>
<reference evidence="7 8" key="1">
    <citation type="submission" date="2020-12" db="EMBL/GenBank/DDBJ databases">
        <title>Metabolic potential, ecology and presence of endohyphal bacteria is reflected in genomic diversity of Mucoromycotina.</title>
        <authorList>
            <person name="Muszewska A."/>
            <person name="Okrasinska A."/>
            <person name="Steczkiewicz K."/>
            <person name="Drgas O."/>
            <person name="Orlowska M."/>
            <person name="Perlinska-Lenart U."/>
            <person name="Aleksandrzak-Piekarczyk T."/>
            <person name="Szatraj K."/>
            <person name="Zielenkiewicz U."/>
            <person name="Pilsyk S."/>
            <person name="Malc E."/>
            <person name="Mieczkowski P."/>
            <person name="Kruszewska J.S."/>
            <person name="Biernat P."/>
            <person name="Pawlowska J."/>
        </authorList>
    </citation>
    <scope>NUCLEOTIDE SEQUENCE [LARGE SCALE GENOMIC DNA]</scope>
    <source>
        <strain evidence="7 8">CBS 142.35</strain>
    </source>
</reference>
<feature type="transmembrane region" description="Helical" evidence="6">
    <location>
        <begin position="441"/>
        <end position="464"/>
    </location>
</feature>
<feature type="transmembrane region" description="Helical" evidence="6">
    <location>
        <begin position="112"/>
        <end position="134"/>
    </location>
</feature>
<evidence type="ECO:0000256" key="4">
    <source>
        <dbReference type="ARBA" id="ARBA00023136"/>
    </source>
</evidence>
<keyword evidence="8" id="KW-1185">Reference proteome</keyword>
<evidence type="ECO:0008006" key="9">
    <source>
        <dbReference type="Google" id="ProtNLM"/>
    </source>
</evidence>
<dbReference type="GO" id="GO:0016020">
    <property type="term" value="C:membrane"/>
    <property type="evidence" value="ECO:0007669"/>
    <property type="project" value="UniProtKB-SubCell"/>
</dbReference>
<organism evidence="7 8">
    <name type="scientific">Circinella minor</name>
    <dbReference type="NCBI Taxonomy" id="1195481"/>
    <lineage>
        <taxon>Eukaryota</taxon>
        <taxon>Fungi</taxon>
        <taxon>Fungi incertae sedis</taxon>
        <taxon>Mucoromycota</taxon>
        <taxon>Mucoromycotina</taxon>
        <taxon>Mucoromycetes</taxon>
        <taxon>Mucorales</taxon>
        <taxon>Lichtheimiaceae</taxon>
        <taxon>Circinella</taxon>
    </lineage>
</organism>
<feature type="transmembrane region" description="Helical" evidence="6">
    <location>
        <begin position="180"/>
        <end position="200"/>
    </location>
</feature>
<comment type="subcellular location">
    <subcellularLocation>
        <location evidence="1">Membrane</location>
        <topology evidence="1">Multi-pass membrane protein</topology>
    </subcellularLocation>
</comment>
<sequence>MQASTSTDLATLVSPEQEDDINDRKDLSSDEQTPLLGIKNQDTKKKCQASEWYAIIPLFFITFSAAACLPAQLQFYTEIFCRRYYDTELEGRNLLDQRDIPNCSIPEVQEGVASATAIIQFLNYGTTLLTVSFYGHISDSKSRTSVMFLSTLGLFLLLICNVATYHLYDYFGISLIFLGPLLRGGLAGDSGLMVAVQAYISDCTTTVRRTTAFGYMMASLLCGAMVGANLSSIVLKATGGNIMSPFYMSSITLICVMMFFCIIPDSEHNTTQQHKQKPFLEQINVYKSVKKLFTVKVIHGSRFTLPLVALAQFLMAAIALPPVLLYAMLEFGWTAYESGYYISFTSFLRFLQMMIIFPLLTKIFIKSSSTNDIDTRQWKFNLWVTRIGVFFEGVLMFGIAFSSNASQFTLATVIGSFAILAQPAIRSLFTTSVAPEDVGQVLSALAVLDALAWLIAQFGLNALYGATVMIMPSLTFIVCGIIGIIAFFATILAHHKSGQLNSGYEEVTDV</sequence>
<evidence type="ECO:0000256" key="1">
    <source>
        <dbReference type="ARBA" id="ARBA00004141"/>
    </source>
</evidence>
<dbReference type="PANTHER" id="PTHR23507">
    <property type="entry name" value="ZGC:174356"/>
    <property type="match status" value="1"/>
</dbReference>
<evidence type="ECO:0000256" key="3">
    <source>
        <dbReference type="ARBA" id="ARBA00022989"/>
    </source>
</evidence>
<keyword evidence="2 6" id="KW-0812">Transmembrane</keyword>
<feature type="region of interest" description="Disordered" evidence="5">
    <location>
        <begin position="1"/>
        <end position="34"/>
    </location>
</feature>
<keyword evidence="3 6" id="KW-1133">Transmembrane helix</keyword>
<evidence type="ECO:0000256" key="2">
    <source>
        <dbReference type="ARBA" id="ARBA00022692"/>
    </source>
</evidence>
<gene>
    <name evidence="7" type="ORF">INT45_000424</name>
</gene>
<keyword evidence="4 6" id="KW-0472">Membrane</keyword>
<accession>A0A8H7RVV8</accession>